<dbReference type="PANTHER" id="PTHR35186">
    <property type="entry name" value="ANK_REP_REGION DOMAIN-CONTAINING PROTEIN"/>
    <property type="match status" value="1"/>
</dbReference>
<evidence type="ECO:0000313" key="3">
    <source>
        <dbReference type="EMBL" id="CAF9908296.1"/>
    </source>
</evidence>
<name>A0A8H3EKC6_9LECA</name>
<dbReference type="InterPro" id="IPR056002">
    <property type="entry name" value="DUF7580"/>
</dbReference>
<dbReference type="PANTHER" id="PTHR35186:SF4">
    <property type="entry name" value="PRION-INHIBITION AND PROPAGATION HELO DOMAIN-CONTAINING PROTEIN"/>
    <property type="match status" value="1"/>
</dbReference>
<evidence type="ECO:0000313" key="4">
    <source>
        <dbReference type="Proteomes" id="UP000664534"/>
    </source>
</evidence>
<sequence length="591" mass="65902">MAGFEIVGIALGVLPIVLHSVDVYKDSIRRVGTTIRKRKHIEKLARALLLQQQILEETIKSVVLACGCENVGALEEDPFGYFSNEDIRERVEDYLGSKNSIAFVSLLTANNEIVKKVAKNISGLVPAYQVRLSFSPPMAMHHISAFMLSAAQEPTDDLLAIINANKEKPNILVDLAPRVKLLLGITDIKATIQEIDDGTAALDRFSRLTLSNRQTIQNDSSRKAVKLAKAFRHIRTFASTLYLAITDGFQEKCHDSHETRLYLEDRVDVAADILQRVGKANSATPLMMFDLVFTADTHTKERVCYETVVQVFNEDDCDDNFSLSLENQNRRDSRADTLVGLSFVSQRSSSPSKPAITSVASICAAIKEAGGSQRRISFALVGNQPIGTISDDAPVAHEFQEEPNDAISLKEILQAESTPLPWKFRMLLALRLASSLLQLLQTRWLDHAWSKDVVFFLVRPGPQAQVFLNRPFVRCTFGSMRTASCSIEPKVALLELGILLLEIWHKTTLEARFGLETAPTAYYDRMARAVEWLDDVDEPLPDLYDKAVAHCLRVNISGDTRFLDWEDTKLWGVICGDIIAPLAKICKQWSG</sequence>
<protein>
    <recommendedName>
        <fullName evidence="2">DUF7580 domain-containing protein</fullName>
    </recommendedName>
</protein>
<accession>A0A8H3EKC6</accession>
<dbReference type="Pfam" id="PF24476">
    <property type="entry name" value="DUF7580"/>
    <property type="match status" value="1"/>
</dbReference>
<dbReference type="OrthoDB" id="3565018at2759"/>
<dbReference type="Proteomes" id="UP000664534">
    <property type="component" value="Unassembled WGS sequence"/>
</dbReference>
<reference evidence="3" key="1">
    <citation type="submission" date="2021-03" db="EMBL/GenBank/DDBJ databases">
        <authorList>
            <person name="Tagirdzhanova G."/>
        </authorList>
    </citation>
    <scope>NUCLEOTIDE SEQUENCE</scope>
</reference>
<proteinExistence type="predicted"/>
<keyword evidence="4" id="KW-1185">Reference proteome</keyword>
<feature type="signal peptide" evidence="1">
    <location>
        <begin position="1"/>
        <end position="20"/>
    </location>
</feature>
<feature type="domain" description="DUF7580" evidence="2">
    <location>
        <begin position="233"/>
        <end position="587"/>
    </location>
</feature>
<gene>
    <name evidence="3" type="ORF">IMSHALPRED_006633</name>
</gene>
<evidence type="ECO:0000259" key="2">
    <source>
        <dbReference type="Pfam" id="PF24476"/>
    </source>
</evidence>
<keyword evidence="1" id="KW-0732">Signal</keyword>
<dbReference type="EMBL" id="CAJPDT010000004">
    <property type="protein sequence ID" value="CAF9908296.1"/>
    <property type="molecule type" value="Genomic_DNA"/>
</dbReference>
<organism evidence="3 4">
    <name type="scientific">Imshaugia aleurites</name>
    <dbReference type="NCBI Taxonomy" id="172621"/>
    <lineage>
        <taxon>Eukaryota</taxon>
        <taxon>Fungi</taxon>
        <taxon>Dikarya</taxon>
        <taxon>Ascomycota</taxon>
        <taxon>Pezizomycotina</taxon>
        <taxon>Lecanoromycetes</taxon>
        <taxon>OSLEUM clade</taxon>
        <taxon>Lecanoromycetidae</taxon>
        <taxon>Lecanorales</taxon>
        <taxon>Lecanorineae</taxon>
        <taxon>Parmeliaceae</taxon>
        <taxon>Imshaugia</taxon>
    </lineage>
</organism>
<feature type="chain" id="PRO_5034222617" description="DUF7580 domain-containing protein" evidence="1">
    <location>
        <begin position="21"/>
        <end position="591"/>
    </location>
</feature>
<evidence type="ECO:0000256" key="1">
    <source>
        <dbReference type="SAM" id="SignalP"/>
    </source>
</evidence>
<comment type="caution">
    <text evidence="3">The sequence shown here is derived from an EMBL/GenBank/DDBJ whole genome shotgun (WGS) entry which is preliminary data.</text>
</comment>
<dbReference type="AlphaFoldDB" id="A0A8H3EKC6"/>